<dbReference type="EMBL" id="BONX01000072">
    <property type="protein sequence ID" value="GIH01453.1"/>
    <property type="molecule type" value="Genomic_DNA"/>
</dbReference>
<name>A0ABQ4F3G3_9ACTN</name>
<evidence type="ECO:0000313" key="2">
    <source>
        <dbReference type="Proteomes" id="UP000621500"/>
    </source>
</evidence>
<comment type="caution">
    <text evidence="1">The sequence shown here is derived from an EMBL/GenBank/DDBJ whole genome shotgun (WGS) entry which is preliminary data.</text>
</comment>
<evidence type="ECO:0000313" key="1">
    <source>
        <dbReference type="EMBL" id="GIH01453.1"/>
    </source>
</evidence>
<protein>
    <submittedName>
        <fullName evidence="1">Uncharacterized protein</fullName>
    </submittedName>
</protein>
<sequence>MGLTDSARNRGTIHRCATAINDGLRQLGGLGVYETPTALPDFEHIEIWLHHGYSGVLPFVRSTRRVSMRLSS</sequence>
<proteinExistence type="predicted"/>
<keyword evidence="2" id="KW-1185">Reference proteome</keyword>
<accession>A0ABQ4F3G3</accession>
<reference evidence="1 2" key="1">
    <citation type="submission" date="2021-01" db="EMBL/GenBank/DDBJ databases">
        <title>Whole genome shotgun sequence of Plantactinospora mayteni NBRC 109088.</title>
        <authorList>
            <person name="Komaki H."/>
            <person name="Tamura T."/>
        </authorList>
    </citation>
    <scope>NUCLEOTIDE SEQUENCE [LARGE SCALE GENOMIC DNA]</scope>
    <source>
        <strain evidence="1 2">NBRC 109088</strain>
    </source>
</reference>
<gene>
    <name evidence="1" type="ORF">Pma05_80250</name>
</gene>
<dbReference type="Proteomes" id="UP000621500">
    <property type="component" value="Unassembled WGS sequence"/>
</dbReference>
<organism evidence="1 2">
    <name type="scientific">Plantactinospora mayteni</name>
    <dbReference type="NCBI Taxonomy" id="566021"/>
    <lineage>
        <taxon>Bacteria</taxon>
        <taxon>Bacillati</taxon>
        <taxon>Actinomycetota</taxon>
        <taxon>Actinomycetes</taxon>
        <taxon>Micromonosporales</taxon>
        <taxon>Micromonosporaceae</taxon>
        <taxon>Plantactinospora</taxon>
    </lineage>
</organism>